<proteinExistence type="predicted"/>
<keyword evidence="1" id="KW-1133">Transmembrane helix</keyword>
<accession>A0A645D9X7</accession>
<reference evidence="2" key="1">
    <citation type="submission" date="2019-08" db="EMBL/GenBank/DDBJ databases">
        <authorList>
            <person name="Kucharzyk K."/>
            <person name="Murdoch R.W."/>
            <person name="Higgins S."/>
            <person name="Loffler F."/>
        </authorList>
    </citation>
    <scope>NUCLEOTIDE SEQUENCE</scope>
</reference>
<protein>
    <submittedName>
        <fullName evidence="2">Uncharacterized protein</fullName>
    </submittedName>
</protein>
<gene>
    <name evidence="2" type="ORF">SDC9_132931</name>
</gene>
<keyword evidence="1" id="KW-0812">Transmembrane</keyword>
<keyword evidence="1" id="KW-0472">Membrane</keyword>
<comment type="caution">
    <text evidence="2">The sequence shown here is derived from an EMBL/GenBank/DDBJ whole genome shotgun (WGS) entry which is preliminary data.</text>
</comment>
<dbReference type="EMBL" id="VSSQ01034043">
    <property type="protein sequence ID" value="MPM85848.1"/>
    <property type="molecule type" value="Genomic_DNA"/>
</dbReference>
<name>A0A645D9X7_9ZZZZ</name>
<dbReference type="AlphaFoldDB" id="A0A645D9X7"/>
<evidence type="ECO:0000313" key="2">
    <source>
        <dbReference type="EMBL" id="MPM85848.1"/>
    </source>
</evidence>
<evidence type="ECO:0000256" key="1">
    <source>
        <dbReference type="SAM" id="Phobius"/>
    </source>
</evidence>
<sequence length="67" mass="7155">MVSSPEFILTLLFECIESSFESMLKVPPLIEMSDFALMPLALSVSLLAVVVVPSLLLFGTVVLLGGV</sequence>
<feature type="transmembrane region" description="Helical" evidence="1">
    <location>
        <begin position="36"/>
        <end position="64"/>
    </location>
</feature>
<organism evidence="2">
    <name type="scientific">bioreactor metagenome</name>
    <dbReference type="NCBI Taxonomy" id="1076179"/>
    <lineage>
        <taxon>unclassified sequences</taxon>
        <taxon>metagenomes</taxon>
        <taxon>ecological metagenomes</taxon>
    </lineage>
</organism>